<proteinExistence type="predicted"/>
<dbReference type="PANTHER" id="PTHR43433:SF5">
    <property type="entry name" value="AB HYDROLASE-1 DOMAIN-CONTAINING PROTEIN"/>
    <property type="match status" value="1"/>
</dbReference>
<dbReference type="InterPro" id="IPR029058">
    <property type="entry name" value="AB_hydrolase_fold"/>
</dbReference>
<evidence type="ECO:0000259" key="1">
    <source>
        <dbReference type="Pfam" id="PF00561"/>
    </source>
</evidence>
<keyword evidence="2" id="KW-0378">Hydrolase</keyword>
<dbReference type="InterPro" id="IPR000073">
    <property type="entry name" value="AB_hydrolase_1"/>
</dbReference>
<dbReference type="Gene3D" id="3.40.50.1820">
    <property type="entry name" value="alpha/beta hydrolase"/>
    <property type="match status" value="1"/>
</dbReference>
<dbReference type="STRING" id="763665.A0A2G5B9U0"/>
<dbReference type="GO" id="GO:0016787">
    <property type="term" value="F:hydrolase activity"/>
    <property type="evidence" value="ECO:0007669"/>
    <property type="project" value="UniProtKB-KW"/>
</dbReference>
<sequence>MNNLNSIDTTMPVEAADSPIWEHLTKRGKINVKHNSSSSRDGNKHSLHIYYEIFGTGPVRVVFINGMGADRQMWEPNVGELLKRERYQCLVYDHRGTGFSDHNISPLSATSTNLAGDLQQLLQALGWDKVNIIGASMGGMIAMEFASQFPKMVNTLTLAVTNAGLSPPPLRGILDTISANFTSDPLKRFESICGSIYTQDYLQSSAPEASGCKNMLEFCAKNALRRSKYTKPMSFSGFMGQVGIVFRHHVSPARLAALGHAMPGKRILIVTGDEDHLVRTSNSMYLADKIGREHVILEIFEGAGHGLNSQESAKFIDSVDSMISAATNASENMSGDNINKQDDVEPK</sequence>
<accession>A0A2G5B9U0</accession>
<dbReference type="AlphaFoldDB" id="A0A2G5B9U0"/>
<dbReference type="Proteomes" id="UP000242474">
    <property type="component" value="Unassembled WGS sequence"/>
</dbReference>
<dbReference type="PRINTS" id="PR00111">
    <property type="entry name" value="ABHYDROLASE"/>
</dbReference>
<dbReference type="InterPro" id="IPR050471">
    <property type="entry name" value="AB_hydrolase"/>
</dbReference>
<gene>
    <name evidence="2" type="ORF">COEREDRAFT_81730</name>
</gene>
<name>A0A2G5B9U0_COERN</name>
<dbReference type="Pfam" id="PF00561">
    <property type="entry name" value="Abhydrolase_1"/>
    <property type="match status" value="1"/>
</dbReference>
<dbReference type="PANTHER" id="PTHR43433">
    <property type="entry name" value="HYDROLASE, ALPHA/BETA FOLD FAMILY PROTEIN"/>
    <property type="match status" value="1"/>
</dbReference>
<reference evidence="2 3" key="1">
    <citation type="journal article" date="2015" name="Genome Biol. Evol.">
        <title>Phylogenomic analyses indicate that early fungi evolved digesting cell walls of algal ancestors of land plants.</title>
        <authorList>
            <person name="Chang Y."/>
            <person name="Wang S."/>
            <person name="Sekimoto S."/>
            <person name="Aerts A.L."/>
            <person name="Choi C."/>
            <person name="Clum A."/>
            <person name="LaButti K.M."/>
            <person name="Lindquist E.A."/>
            <person name="Yee Ngan C."/>
            <person name="Ohm R.A."/>
            <person name="Salamov A.A."/>
            <person name="Grigoriev I.V."/>
            <person name="Spatafora J.W."/>
            <person name="Berbee M.L."/>
        </authorList>
    </citation>
    <scope>NUCLEOTIDE SEQUENCE [LARGE SCALE GENOMIC DNA]</scope>
    <source>
        <strain evidence="2 3">NRRL 1564</strain>
    </source>
</reference>
<dbReference type="SUPFAM" id="SSF53474">
    <property type="entry name" value="alpha/beta-Hydrolases"/>
    <property type="match status" value="1"/>
</dbReference>
<dbReference type="EMBL" id="KZ303504">
    <property type="protein sequence ID" value="PIA15789.1"/>
    <property type="molecule type" value="Genomic_DNA"/>
</dbReference>
<feature type="domain" description="AB hydrolase-1" evidence="1">
    <location>
        <begin position="60"/>
        <end position="307"/>
    </location>
</feature>
<keyword evidence="3" id="KW-1185">Reference proteome</keyword>
<organism evidence="2 3">
    <name type="scientific">Coemansia reversa (strain ATCC 12441 / NRRL 1564)</name>
    <dbReference type="NCBI Taxonomy" id="763665"/>
    <lineage>
        <taxon>Eukaryota</taxon>
        <taxon>Fungi</taxon>
        <taxon>Fungi incertae sedis</taxon>
        <taxon>Zoopagomycota</taxon>
        <taxon>Kickxellomycotina</taxon>
        <taxon>Kickxellomycetes</taxon>
        <taxon>Kickxellales</taxon>
        <taxon>Kickxellaceae</taxon>
        <taxon>Coemansia</taxon>
    </lineage>
</organism>
<dbReference type="OrthoDB" id="19657at2759"/>
<evidence type="ECO:0000313" key="3">
    <source>
        <dbReference type="Proteomes" id="UP000242474"/>
    </source>
</evidence>
<protein>
    <submittedName>
        <fullName evidence="2">Alpha/beta-hydrolase</fullName>
    </submittedName>
</protein>
<evidence type="ECO:0000313" key="2">
    <source>
        <dbReference type="EMBL" id="PIA15789.1"/>
    </source>
</evidence>